<dbReference type="InterPro" id="IPR001096">
    <property type="entry name" value="Peptidase_C13"/>
</dbReference>
<dbReference type="PANTHER" id="PTHR23084">
    <property type="entry name" value="PHOSPHATIDYLINOSITOL-4-PHOSPHATE 5-KINASE RELATED"/>
    <property type="match status" value="1"/>
</dbReference>
<organism evidence="2 3">
    <name type="scientific">Metapseudomonas boanensis</name>
    <dbReference type="NCBI Taxonomy" id="2822138"/>
    <lineage>
        <taxon>Bacteria</taxon>
        <taxon>Pseudomonadati</taxon>
        <taxon>Pseudomonadota</taxon>
        <taxon>Gammaproteobacteria</taxon>
        <taxon>Pseudomonadales</taxon>
        <taxon>Pseudomonadaceae</taxon>
        <taxon>Metapseudomonas</taxon>
    </lineage>
</organism>
<dbReference type="PANTHER" id="PTHR23084:SF263">
    <property type="entry name" value="MORN REPEAT-CONTAINING PROTEIN 1"/>
    <property type="match status" value="1"/>
</dbReference>
<proteinExistence type="predicted"/>
<gene>
    <name evidence="2" type="ORF">J7302_04620</name>
</gene>
<comment type="caution">
    <text evidence="2">The sequence shown here is derived from an EMBL/GenBank/DDBJ whole genome shotgun (WGS) entry which is preliminary data.</text>
</comment>
<dbReference type="SMART" id="SM00698">
    <property type="entry name" value="MORN"/>
    <property type="match status" value="11"/>
</dbReference>
<dbReference type="Proteomes" id="UP001519667">
    <property type="component" value="Unassembled WGS sequence"/>
</dbReference>
<dbReference type="PROSITE" id="PS51257">
    <property type="entry name" value="PROKAR_LIPOPROTEIN"/>
    <property type="match status" value="1"/>
</dbReference>
<dbReference type="EMBL" id="JAGTIS010000002">
    <property type="protein sequence ID" value="MBT8765418.1"/>
    <property type="molecule type" value="Genomic_DNA"/>
</dbReference>
<dbReference type="SUPFAM" id="SSF52129">
    <property type="entry name" value="Caspase-like"/>
    <property type="match status" value="1"/>
</dbReference>
<keyword evidence="3" id="KW-1185">Reference proteome</keyword>
<dbReference type="Pfam" id="PF02493">
    <property type="entry name" value="MORN"/>
    <property type="match status" value="10"/>
</dbReference>
<evidence type="ECO:0000256" key="1">
    <source>
        <dbReference type="ARBA" id="ARBA00022737"/>
    </source>
</evidence>
<dbReference type="SUPFAM" id="SSF82185">
    <property type="entry name" value="Histone H3 K4-specific methyltransferase SET7/9 N-terminal domain"/>
    <property type="match status" value="2"/>
</dbReference>
<dbReference type="RefSeq" id="WP_215371150.1">
    <property type="nucleotide sequence ID" value="NZ_JAGTIS010000002.1"/>
</dbReference>
<dbReference type="Gene3D" id="2.20.110.10">
    <property type="entry name" value="Histone H3 K4-specific methyltransferase SET7/9 N-terminal domain"/>
    <property type="match status" value="4"/>
</dbReference>
<dbReference type="Pfam" id="PF01650">
    <property type="entry name" value="Peptidase_C13"/>
    <property type="match status" value="1"/>
</dbReference>
<sequence length="575" mass="62723">MKHLLPLSLALLLAACGEGEPLTPPDARLPDGSHYRGELVDGLLQGPGRLDYSNGTWFQGQFKDGQPEGQGEWHGPNGMVYVGEFKAGLFHGRGLLTYGDGTSYKGRFKGNQFNGEGTLHQGGMTYRGEFRNDKYHGLGMLEWPDGSLYQGGFAAGQPDGEGVRTDSAGNRFSGQFRKGQLQGPGSYQGEDGSHYVGGFKDSVFDGKGRFSSAEGDVWSGTFRQGALAGEGEFLGADGSHYQGQFKDWRYQGKGQLREADGSHYQGHFSGGLYAGRGNLTLPDGRSEAGIWHEGVRIRDDQGKALPTPLEVGLLTQGMLLDQAIASLPASTPEVELYSLSLAGDGRQSVFLREADYVSRLLAERFGAHGQITLVNHREHMADRPLATRESLTRAVQAIAERSGPEDLVFIYLTSHGSPQHELALEQPGLELAPLPAHELANLLAPLRERTKVLVISACYSGGFIPAVKDDNTLVMTAARADRVSFGCSEENDFTYFGRALFAEAFKETDDLERAFDIAKAKVAEREQADDFEASEPQIWAPKSVITRWRTLREHQAKAALTAQRNVNSDKTEHSH</sequence>
<evidence type="ECO:0000313" key="2">
    <source>
        <dbReference type="EMBL" id="MBT8765418.1"/>
    </source>
</evidence>
<keyword evidence="1" id="KW-0677">Repeat</keyword>
<accession>A0ABS5XCJ2</accession>
<evidence type="ECO:0000313" key="3">
    <source>
        <dbReference type="Proteomes" id="UP001519667"/>
    </source>
</evidence>
<reference evidence="2 3" key="1">
    <citation type="submission" date="2021-04" db="EMBL/GenBank/DDBJ databases">
        <title>Pseudomonas boanensis sp. nov., a bacterium isolated from river water used for household purposes in Boane District, Mozambique.</title>
        <authorList>
            <person name="Nicklasson M."/>
            <person name="Martin-Rodriguez A.J."/>
            <person name="Thorell K."/>
            <person name="Neves L."/>
            <person name="Mussagy A."/>
            <person name="Rydberg H.A."/>
            <person name="Hernroth B."/>
            <person name="Svensson-Stadler L."/>
            <person name="Sjoling A."/>
        </authorList>
    </citation>
    <scope>NUCLEOTIDE SEQUENCE [LARGE SCALE GENOMIC DNA]</scope>
    <source>
        <strain evidence="2 3">DB1</strain>
    </source>
</reference>
<protein>
    <submittedName>
        <fullName evidence="2">Caspase family protein</fullName>
    </submittedName>
</protein>
<dbReference type="InterPro" id="IPR003409">
    <property type="entry name" value="MORN"/>
</dbReference>
<dbReference type="InterPro" id="IPR029030">
    <property type="entry name" value="Caspase-like_dom_sf"/>
</dbReference>
<dbReference type="Gene3D" id="3.40.50.1460">
    <property type="match status" value="1"/>
</dbReference>
<name>A0ABS5XCJ2_9GAMM</name>